<dbReference type="InterPro" id="IPR016181">
    <property type="entry name" value="Acyl_CoA_acyltransferase"/>
</dbReference>
<evidence type="ECO:0000313" key="5">
    <source>
        <dbReference type="Proteomes" id="UP000754883"/>
    </source>
</evidence>
<evidence type="ECO:0000313" key="4">
    <source>
        <dbReference type="EMBL" id="CAG9982771.1"/>
    </source>
</evidence>
<dbReference type="CDD" id="cd04301">
    <property type="entry name" value="NAT_SF"/>
    <property type="match status" value="1"/>
</dbReference>
<dbReference type="InterPro" id="IPR000182">
    <property type="entry name" value="GNAT_dom"/>
</dbReference>
<keyword evidence="1" id="KW-0808">Transferase</keyword>
<reference evidence="4 5" key="2">
    <citation type="submission" date="2021-10" db="EMBL/GenBank/DDBJ databases">
        <authorList>
            <person name="Piombo E."/>
        </authorList>
    </citation>
    <scope>NUCLEOTIDE SEQUENCE [LARGE SCALE GENOMIC DNA]</scope>
</reference>
<dbReference type="Proteomes" id="UP000754883">
    <property type="component" value="Unassembled WGS sequence"/>
</dbReference>
<dbReference type="Pfam" id="PF00583">
    <property type="entry name" value="Acetyltransf_1"/>
    <property type="match status" value="1"/>
</dbReference>
<keyword evidence="5" id="KW-1185">Reference proteome</keyword>
<protein>
    <recommendedName>
        <fullName evidence="3">N-acetyltransferase domain-containing protein</fullName>
    </recommendedName>
</protein>
<dbReference type="PANTHER" id="PTHR43877">
    <property type="entry name" value="AMINOALKYLPHOSPHONATE N-ACETYLTRANSFERASE-RELATED-RELATED"/>
    <property type="match status" value="1"/>
</dbReference>
<evidence type="ECO:0000259" key="3">
    <source>
        <dbReference type="PROSITE" id="PS51186"/>
    </source>
</evidence>
<dbReference type="SUPFAM" id="SSF55729">
    <property type="entry name" value="Acyl-CoA N-acyltransferases (Nat)"/>
    <property type="match status" value="1"/>
</dbReference>
<organism evidence="4 5">
    <name type="scientific">Clonostachys byssicola</name>
    <dbReference type="NCBI Taxonomy" id="160290"/>
    <lineage>
        <taxon>Eukaryota</taxon>
        <taxon>Fungi</taxon>
        <taxon>Dikarya</taxon>
        <taxon>Ascomycota</taxon>
        <taxon>Pezizomycotina</taxon>
        <taxon>Sordariomycetes</taxon>
        <taxon>Hypocreomycetidae</taxon>
        <taxon>Hypocreales</taxon>
        <taxon>Bionectriaceae</taxon>
        <taxon>Clonostachys</taxon>
    </lineage>
</organism>
<dbReference type="Gene3D" id="3.40.630.30">
    <property type="match status" value="1"/>
</dbReference>
<accession>A0A9N9UCS0</accession>
<evidence type="ECO:0000256" key="2">
    <source>
        <dbReference type="ARBA" id="ARBA00023315"/>
    </source>
</evidence>
<name>A0A9N9UCS0_9HYPO</name>
<dbReference type="PROSITE" id="PS51186">
    <property type="entry name" value="GNAT"/>
    <property type="match status" value="1"/>
</dbReference>
<dbReference type="OrthoDB" id="9975416at2759"/>
<dbReference type="InterPro" id="IPR050832">
    <property type="entry name" value="Bact_Acetyltransf"/>
</dbReference>
<gene>
    <name evidence="4" type="ORF">CBYS24578_00011047</name>
</gene>
<sequence length="186" mass="20940">MTAEVPRQFSAADNCVTVRFATLADANRITELGAHVFAVTYGHSVEPRELRTYLKESYSKSSIIKDIQDGKKDVFVATNDENNFLGFAYLTQGNKEPCVETFERTIELQRLYVHPSSHGTGVGRLLGEAVETRAREQGFKNVWLGVWEDNPRAIRAYEKWGYKQVGVHDFAIGSVVQTDHIMVKAL</sequence>
<dbReference type="GO" id="GO:0016747">
    <property type="term" value="F:acyltransferase activity, transferring groups other than amino-acyl groups"/>
    <property type="evidence" value="ECO:0007669"/>
    <property type="project" value="InterPro"/>
</dbReference>
<reference evidence="5" key="1">
    <citation type="submission" date="2019-06" db="EMBL/GenBank/DDBJ databases">
        <authorList>
            <person name="Broberg M."/>
        </authorList>
    </citation>
    <scope>NUCLEOTIDE SEQUENCE [LARGE SCALE GENOMIC DNA]</scope>
</reference>
<dbReference type="EMBL" id="CABFNO020001350">
    <property type="protein sequence ID" value="CAG9982771.1"/>
    <property type="molecule type" value="Genomic_DNA"/>
</dbReference>
<comment type="caution">
    <text evidence="4">The sequence shown here is derived from an EMBL/GenBank/DDBJ whole genome shotgun (WGS) entry which is preliminary data.</text>
</comment>
<feature type="domain" description="N-acetyltransferase" evidence="3">
    <location>
        <begin position="16"/>
        <end position="186"/>
    </location>
</feature>
<evidence type="ECO:0000256" key="1">
    <source>
        <dbReference type="ARBA" id="ARBA00022679"/>
    </source>
</evidence>
<proteinExistence type="predicted"/>
<keyword evidence="2" id="KW-0012">Acyltransferase</keyword>
<dbReference type="AlphaFoldDB" id="A0A9N9UCS0"/>